<protein>
    <recommendedName>
        <fullName evidence="1">GST N-terminal domain-containing protein</fullName>
    </recommendedName>
</protein>
<accession>A0A0L8HMB1</accession>
<gene>
    <name evidence="2" type="ORF">OCBIM_22011324mg</name>
</gene>
<dbReference type="PROSITE" id="PS50404">
    <property type="entry name" value="GST_NTER"/>
    <property type="match status" value="1"/>
</dbReference>
<dbReference type="PANTHER" id="PTHR11571">
    <property type="entry name" value="GLUTATHIONE S-TRANSFERASE"/>
    <property type="match status" value="1"/>
</dbReference>
<proteinExistence type="predicted"/>
<sequence>MPSYTLYYFNGRGRAEVLRMLFSAAGVQFQDKRIEFSEWSHYKSSKCISVYILQLFK</sequence>
<dbReference type="STRING" id="37653.A0A0L8HMB1"/>
<dbReference type="InterPro" id="IPR050213">
    <property type="entry name" value="GST_superfamily"/>
</dbReference>
<evidence type="ECO:0000259" key="1">
    <source>
        <dbReference type="PROSITE" id="PS50404"/>
    </source>
</evidence>
<dbReference type="AlphaFoldDB" id="A0A0L8HMB1"/>
<evidence type="ECO:0000313" key="2">
    <source>
        <dbReference type="EMBL" id="KOF90376.1"/>
    </source>
</evidence>
<organism evidence="2">
    <name type="scientific">Octopus bimaculoides</name>
    <name type="common">California two-spotted octopus</name>
    <dbReference type="NCBI Taxonomy" id="37653"/>
    <lineage>
        <taxon>Eukaryota</taxon>
        <taxon>Metazoa</taxon>
        <taxon>Spiralia</taxon>
        <taxon>Lophotrochozoa</taxon>
        <taxon>Mollusca</taxon>
        <taxon>Cephalopoda</taxon>
        <taxon>Coleoidea</taxon>
        <taxon>Octopodiformes</taxon>
        <taxon>Octopoda</taxon>
        <taxon>Incirrata</taxon>
        <taxon>Octopodidae</taxon>
        <taxon>Octopus</taxon>
    </lineage>
</organism>
<dbReference type="CDD" id="cd03039">
    <property type="entry name" value="GST_N_Sigma_like"/>
    <property type="match status" value="1"/>
</dbReference>
<dbReference type="PANTHER" id="PTHR11571:SF150">
    <property type="entry name" value="GLUTATHIONE S-TRANSFERASE"/>
    <property type="match status" value="1"/>
</dbReference>
<dbReference type="SUPFAM" id="SSF52833">
    <property type="entry name" value="Thioredoxin-like"/>
    <property type="match status" value="1"/>
</dbReference>
<reference evidence="2" key="1">
    <citation type="submission" date="2015-07" db="EMBL/GenBank/DDBJ databases">
        <title>MeaNS - Measles Nucleotide Surveillance Program.</title>
        <authorList>
            <person name="Tran T."/>
            <person name="Druce J."/>
        </authorList>
    </citation>
    <scope>NUCLEOTIDE SEQUENCE</scope>
    <source>
        <strain evidence="2">UCB-OBI-ISO-001</strain>
        <tissue evidence="2">Gonad</tissue>
    </source>
</reference>
<dbReference type="InterPro" id="IPR036249">
    <property type="entry name" value="Thioredoxin-like_sf"/>
</dbReference>
<dbReference type="EMBL" id="KQ417780">
    <property type="protein sequence ID" value="KOF90376.1"/>
    <property type="molecule type" value="Genomic_DNA"/>
</dbReference>
<dbReference type="Pfam" id="PF02798">
    <property type="entry name" value="GST_N"/>
    <property type="match status" value="1"/>
</dbReference>
<dbReference type="GO" id="GO:0006749">
    <property type="term" value="P:glutathione metabolic process"/>
    <property type="evidence" value="ECO:0007669"/>
    <property type="project" value="TreeGrafter"/>
</dbReference>
<dbReference type="InterPro" id="IPR004045">
    <property type="entry name" value="Glutathione_S-Trfase_N"/>
</dbReference>
<name>A0A0L8HMB1_OCTBM</name>
<dbReference type="Gene3D" id="1.20.1050.130">
    <property type="match status" value="1"/>
</dbReference>
<dbReference type="GO" id="GO:0004364">
    <property type="term" value="F:glutathione transferase activity"/>
    <property type="evidence" value="ECO:0007669"/>
    <property type="project" value="TreeGrafter"/>
</dbReference>
<feature type="domain" description="GST N-terminal" evidence="1">
    <location>
        <begin position="2"/>
        <end position="57"/>
    </location>
</feature>